<dbReference type="NCBIfam" id="TIGR00820">
    <property type="entry name" value="zip"/>
    <property type="match status" value="1"/>
</dbReference>
<dbReference type="EMBL" id="PVQB02000423">
    <property type="protein sequence ID" value="KAF4337390.1"/>
    <property type="molecule type" value="Genomic_DNA"/>
</dbReference>
<evidence type="ECO:0000313" key="12">
    <source>
        <dbReference type="EMBL" id="KAF4337390.1"/>
    </source>
</evidence>
<comment type="caution">
    <text evidence="12">The sequence shown here is derived from an EMBL/GenBank/DDBJ whole genome shotgun (WGS) entry which is preliminary data.</text>
</comment>
<proteinExistence type="inferred from homology"/>
<dbReference type="InterPro" id="IPR036388">
    <property type="entry name" value="WH-like_DNA-bd_sf"/>
</dbReference>
<feature type="transmembrane region" description="Helical" evidence="10">
    <location>
        <begin position="253"/>
        <end position="273"/>
    </location>
</feature>
<keyword evidence="13" id="KW-1185">Reference proteome</keyword>
<reference evidence="12" key="1">
    <citation type="journal article" date="2017" name="Mycologia">
        <title>Fusarium algeriense, sp. nov., a novel toxigenic crown rot pathogen of durum wheat from Algeria is nested in the Fusarium burgessii species complex.</title>
        <authorList>
            <person name="Laraba I."/>
            <person name="Keddad A."/>
            <person name="Boureghda H."/>
            <person name="Abdallah N."/>
            <person name="Vaughan M.M."/>
            <person name="Proctor R.H."/>
            <person name="Busman M."/>
            <person name="O'Donnell K."/>
        </authorList>
    </citation>
    <scope>NUCLEOTIDE SEQUENCE</scope>
    <source>
        <strain evidence="12">NRRL 25174</strain>
    </source>
</reference>
<feature type="transmembrane region" description="Helical" evidence="10">
    <location>
        <begin position="95"/>
        <end position="114"/>
    </location>
</feature>
<dbReference type="Pfam" id="PF02535">
    <property type="entry name" value="Zip"/>
    <property type="match status" value="1"/>
</dbReference>
<organism evidence="12 13">
    <name type="scientific">Fusarium beomiforme</name>
    <dbReference type="NCBI Taxonomy" id="44412"/>
    <lineage>
        <taxon>Eukaryota</taxon>
        <taxon>Fungi</taxon>
        <taxon>Dikarya</taxon>
        <taxon>Ascomycota</taxon>
        <taxon>Pezizomycotina</taxon>
        <taxon>Sordariomycetes</taxon>
        <taxon>Hypocreomycetidae</taxon>
        <taxon>Hypocreales</taxon>
        <taxon>Nectriaceae</taxon>
        <taxon>Fusarium</taxon>
        <taxon>Fusarium burgessii species complex</taxon>
    </lineage>
</organism>
<feature type="transmembrane region" description="Helical" evidence="10">
    <location>
        <begin position="21"/>
        <end position="42"/>
    </location>
</feature>
<keyword evidence="5" id="KW-0689">Ribosomal protein</keyword>
<evidence type="ECO:0000313" key="13">
    <source>
        <dbReference type="Proteomes" id="UP000730481"/>
    </source>
</evidence>
<dbReference type="SMART" id="SM01413">
    <property type="entry name" value="Ribosomal_S19e"/>
    <property type="match status" value="1"/>
</dbReference>
<dbReference type="PANTHER" id="PTHR11710:SF0">
    <property type="entry name" value="40S RIBOSOMAL PROTEIN S19"/>
    <property type="match status" value="1"/>
</dbReference>
<dbReference type="GO" id="GO:0005385">
    <property type="term" value="F:zinc ion transmembrane transporter activity"/>
    <property type="evidence" value="ECO:0007669"/>
    <property type="project" value="InterPro"/>
</dbReference>
<feature type="transmembrane region" description="Helical" evidence="10">
    <location>
        <begin position="188"/>
        <end position="213"/>
    </location>
</feature>
<evidence type="ECO:0000256" key="11">
    <source>
        <dbReference type="SAM" id="MobiDB-lite"/>
    </source>
</evidence>
<dbReference type="InterPro" id="IPR004698">
    <property type="entry name" value="Zn/Fe_permease_fun/pln"/>
</dbReference>
<keyword evidence="6 10" id="KW-1133">Transmembrane helix</keyword>
<gene>
    <name evidence="12" type="ORF">FBEOM_8774</name>
</gene>
<dbReference type="GO" id="GO:0003723">
    <property type="term" value="F:RNA binding"/>
    <property type="evidence" value="ECO:0007669"/>
    <property type="project" value="TreeGrafter"/>
</dbReference>
<dbReference type="GO" id="GO:0016020">
    <property type="term" value="C:membrane"/>
    <property type="evidence" value="ECO:0007669"/>
    <property type="project" value="UniProtKB-SubCell"/>
</dbReference>
<keyword evidence="9" id="KW-0687">Ribonucleoprotein</keyword>
<protein>
    <submittedName>
        <fullName evidence="12">Membrane zinc transporter</fullName>
    </submittedName>
</protein>
<dbReference type="GO" id="GO:0006412">
    <property type="term" value="P:translation"/>
    <property type="evidence" value="ECO:0007669"/>
    <property type="project" value="InterPro"/>
</dbReference>
<feature type="compositionally biased region" description="Basic and acidic residues" evidence="11">
    <location>
        <begin position="469"/>
        <end position="481"/>
    </location>
</feature>
<dbReference type="OrthoDB" id="448280at2759"/>
<evidence type="ECO:0000256" key="2">
    <source>
        <dbReference type="ARBA" id="ARBA00010014"/>
    </source>
</evidence>
<sequence>MADAAECNGEAVDLGRRGLRIGSIFIIMASSLIGAILPILLARQKTIPVPKMTFFICKFVGTGVIIATAFMHLLVPAVENLTDPCLEDRLGGYDWAEAIALMTVIVMFFVEMLAARLSNADMEHNHSMDIDHELDPAMDFIAKKQPSNPDIENGDRRGSGYAPGGDSHLAHGREHKEGDAQGGLAGQLLAIFILEFGVVFHSVFIGLTLGTIASDELTVLLIVLVFHQMFEGLGLGSRLAVAPWPSNRQWMPYLLGCIFALSTPIGIAAGIGAKPNNANDQKLTNGIFDAISAGILMYTGLVELLAHEFMFNPYMRKAPLRILLLAFACVAFGVAVMAILAKWAKVESSSSTIATLRQPHPTTKLPLHPPNPNNTAKMAGGVTVRDVDAQKFITAYSAFLKRQGKLPIPGWVDTVKTGPAKELPPQDIDWFYVRAASIARHVYLRKTVGVGRLRKVHGTAKNRGSRPSKHVDASGSVDRKVMQALEKIGVLEQDEDKGGRRITQAGQRDLDRIAQTTAEAEEEEDDE</sequence>
<evidence type="ECO:0000256" key="7">
    <source>
        <dbReference type="ARBA" id="ARBA00023065"/>
    </source>
</evidence>
<dbReference type="SUPFAM" id="SSF46785">
    <property type="entry name" value="Winged helix' DNA-binding domain"/>
    <property type="match status" value="1"/>
</dbReference>
<comment type="subcellular location">
    <subcellularLocation>
        <location evidence="1 10">Membrane</location>
        <topology evidence="1 10">Multi-pass membrane protein</topology>
    </subcellularLocation>
</comment>
<feature type="region of interest" description="Disordered" evidence="11">
    <location>
        <begin position="145"/>
        <end position="177"/>
    </location>
</feature>
<feature type="transmembrane region" description="Helical" evidence="10">
    <location>
        <begin position="54"/>
        <end position="75"/>
    </location>
</feature>
<dbReference type="Proteomes" id="UP000730481">
    <property type="component" value="Unassembled WGS sequence"/>
</dbReference>
<dbReference type="GO" id="GO:0003735">
    <property type="term" value="F:structural constituent of ribosome"/>
    <property type="evidence" value="ECO:0007669"/>
    <property type="project" value="InterPro"/>
</dbReference>
<name>A0A9P5DVW5_9HYPO</name>
<dbReference type="InterPro" id="IPR036390">
    <property type="entry name" value="WH_DNA-bd_sf"/>
</dbReference>
<dbReference type="InterPro" id="IPR003689">
    <property type="entry name" value="ZIP"/>
</dbReference>
<evidence type="ECO:0000256" key="5">
    <source>
        <dbReference type="ARBA" id="ARBA00022980"/>
    </source>
</evidence>
<dbReference type="GO" id="GO:0022627">
    <property type="term" value="C:cytosolic small ribosomal subunit"/>
    <property type="evidence" value="ECO:0007669"/>
    <property type="project" value="TreeGrafter"/>
</dbReference>
<feature type="compositionally biased region" description="Basic residues" evidence="11">
    <location>
        <begin position="457"/>
        <end position="468"/>
    </location>
</feature>
<dbReference type="InterPro" id="IPR001266">
    <property type="entry name" value="Ribosomal_eS19"/>
</dbReference>
<keyword evidence="8 10" id="KW-0472">Membrane</keyword>
<evidence type="ECO:0000256" key="9">
    <source>
        <dbReference type="ARBA" id="ARBA00023274"/>
    </source>
</evidence>
<evidence type="ECO:0000256" key="1">
    <source>
        <dbReference type="ARBA" id="ARBA00004141"/>
    </source>
</evidence>
<evidence type="ECO:0000256" key="3">
    <source>
        <dbReference type="ARBA" id="ARBA00022448"/>
    </source>
</evidence>
<comment type="similarity">
    <text evidence="2">Belongs to the eukaryotic ribosomal protein eS19 family.</text>
</comment>
<evidence type="ECO:0000256" key="8">
    <source>
        <dbReference type="ARBA" id="ARBA00023136"/>
    </source>
</evidence>
<keyword evidence="4 10" id="KW-0812">Transmembrane</keyword>
<keyword evidence="7 10" id="KW-0406">Ion transport</keyword>
<dbReference type="Gene3D" id="1.10.10.10">
    <property type="entry name" value="Winged helix-like DNA-binding domain superfamily/Winged helix DNA-binding domain"/>
    <property type="match status" value="1"/>
</dbReference>
<feature type="compositionally biased region" description="Basic and acidic residues" evidence="11">
    <location>
        <begin position="168"/>
        <end position="177"/>
    </location>
</feature>
<reference evidence="12" key="2">
    <citation type="submission" date="2020-02" db="EMBL/GenBank/DDBJ databases">
        <title>Identification and distribution of gene clusters putatively required for synthesis of sphingolipid metabolism inhibitors in phylogenetically diverse species of the filamentous fungus Fusarium.</title>
        <authorList>
            <person name="Kim H.-S."/>
            <person name="Busman M."/>
            <person name="Brown D.W."/>
            <person name="Divon H."/>
            <person name="Uhlig S."/>
            <person name="Proctor R.H."/>
        </authorList>
    </citation>
    <scope>NUCLEOTIDE SEQUENCE</scope>
    <source>
        <strain evidence="12">NRRL 25174</strain>
    </source>
</reference>
<feature type="transmembrane region" description="Helical" evidence="10">
    <location>
        <begin position="285"/>
        <end position="306"/>
    </location>
</feature>
<keyword evidence="3 10" id="KW-0813">Transport</keyword>
<evidence type="ECO:0000256" key="6">
    <source>
        <dbReference type="ARBA" id="ARBA00022989"/>
    </source>
</evidence>
<evidence type="ECO:0000256" key="10">
    <source>
        <dbReference type="RuleBase" id="RU362088"/>
    </source>
</evidence>
<feature type="transmembrane region" description="Helical" evidence="10">
    <location>
        <begin position="318"/>
        <end position="341"/>
    </location>
</feature>
<dbReference type="AlphaFoldDB" id="A0A9P5DVW5"/>
<feature type="region of interest" description="Disordered" evidence="11">
    <location>
        <begin position="457"/>
        <end position="527"/>
    </location>
</feature>
<dbReference type="GO" id="GO:0000028">
    <property type="term" value="P:ribosomal small subunit assembly"/>
    <property type="evidence" value="ECO:0007669"/>
    <property type="project" value="TreeGrafter"/>
</dbReference>
<accession>A0A9P5DVW5</accession>
<evidence type="ECO:0000256" key="4">
    <source>
        <dbReference type="ARBA" id="ARBA00022692"/>
    </source>
</evidence>
<dbReference type="FunFam" id="1.10.10.10:FF:000118">
    <property type="entry name" value="40S ribosomal protein S19"/>
    <property type="match status" value="1"/>
</dbReference>
<dbReference type="Pfam" id="PF01090">
    <property type="entry name" value="Ribosomal_S19e"/>
    <property type="match status" value="1"/>
</dbReference>
<comment type="similarity">
    <text evidence="10">Belongs to the ZIP transporter (TC 2.A.5) family.</text>
</comment>
<dbReference type="PANTHER" id="PTHR11710">
    <property type="entry name" value="40S RIBOSOMAL PROTEIN S19"/>
    <property type="match status" value="1"/>
</dbReference>
<feature type="transmembrane region" description="Helical" evidence="10">
    <location>
        <begin position="219"/>
        <end position="241"/>
    </location>
</feature>